<proteinExistence type="inferred from homology"/>
<gene>
    <name evidence="14" type="ORF">GGR39_002379</name>
</gene>
<comment type="subcellular location">
    <subcellularLocation>
        <location evidence="1 10">Cytoplasm</location>
    </subcellularLocation>
</comment>
<keyword evidence="8 10" id="KW-0239">DNA-directed DNA polymerase</keyword>
<organism evidence="14 15">
    <name type="scientific">Novosphingobium fluoreni</name>
    <dbReference type="NCBI Taxonomy" id="1391222"/>
    <lineage>
        <taxon>Bacteria</taxon>
        <taxon>Pseudomonadati</taxon>
        <taxon>Pseudomonadota</taxon>
        <taxon>Alphaproteobacteria</taxon>
        <taxon>Sphingomonadales</taxon>
        <taxon>Sphingomonadaceae</taxon>
        <taxon>Novosphingobium</taxon>
    </lineage>
</organism>
<evidence type="ECO:0000256" key="10">
    <source>
        <dbReference type="PIRNR" id="PIRNR000804"/>
    </source>
</evidence>
<comment type="caution">
    <text evidence="14">The sequence shown here is derived from an EMBL/GenBank/DDBJ whole genome shotgun (WGS) entry which is preliminary data.</text>
</comment>
<dbReference type="Pfam" id="PF02767">
    <property type="entry name" value="DNA_pol3_beta_2"/>
    <property type="match status" value="1"/>
</dbReference>
<evidence type="ECO:0000259" key="13">
    <source>
        <dbReference type="Pfam" id="PF02768"/>
    </source>
</evidence>
<accession>A0A7W6C990</accession>
<dbReference type="InterPro" id="IPR022637">
    <property type="entry name" value="DNA_polIII_beta_cen"/>
</dbReference>
<evidence type="ECO:0000256" key="4">
    <source>
        <dbReference type="ARBA" id="ARBA00022490"/>
    </source>
</evidence>
<dbReference type="Gene3D" id="3.10.150.10">
    <property type="entry name" value="DNA Polymerase III, subunit A, domain 2"/>
    <property type="match status" value="1"/>
</dbReference>
<dbReference type="Proteomes" id="UP000561459">
    <property type="component" value="Unassembled WGS sequence"/>
</dbReference>
<evidence type="ECO:0000256" key="6">
    <source>
        <dbReference type="ARBA" id="ARBA00022695"/>
    </source>
</evidence>
<dbReference type="RefSeq" id="WP_183617307.1">
    <property type="nucleotide sequence ID" value="NZ_JACIDY010000005.1"/>
</dbReference>
<dbReference type="EMBL" id="JACIDY010000005">
    <property type="protein sequence ID" value="MBB3940722.1"/>
    <property type="molecule type" value="Genomic_DNA"/>
</dbReference>
<dbReference type="Pfam" id="PF02768">
    <property type="entry name" value="DNA_pol3_beta_3"/>
    <property type="match status" value="1"/>
</dbReference>
<evidence type="ECO:0000256" key="7">
    <source>
        <dbReference type="ARBA" id="ARBA00022705"/>
    </source>
</evidence>
<keyword evidence="4 10" id="KW-0963">Cytoplasm</keyword>
<evidence type="ECO:0000256" key="5">
    <source>
        <dbReference type="ARBA" id="ARBA00022679"/>
    </source>
</evidence>
<evidence type="ECO:0000313" key="14">
    <source>
        <dbReference type="EMBL" id="MBB3940722.1"/>
    </source>
</evidence>
<keyword evidence="7 10" id="KW-0235">DNA replication</keyword>
<dbReference type="Pfam" id="PF00712">
    <property type="entry name" value="DNA_pol3_beta"/>
    <property type="match status" value="1"/>
</dbReference>
<keyword evidence="9" id="KW-0238">DNA-binding</keyword>
<dbReference type="SUPFAM" id="SSF55979">
    <property type="entry name" value="DNA clamp"/>
    <property type="match status" value="3"/>
</dbReference>
<dbReference type="InterPro" id="IPR022635">
    <property type="entry name" value="DNA_polIII_beta_C"/>
</dbReference>
<feature type="domain" description="DNA polymerase III beta sliding clamp central" evidence="12">
    <location>
        <begin position="136"/>
        <end position="243"/>
    </location>
</feature>
<evidence type="ECO:0000256" key="3">
    <source>
        <dbReference type="ARBA" id="ARBA00021035"/>
    </source>
</evidence>
<dbReference type="NCBIfam" id="TIGR00663">
    <property type="entry name" value="dnan"/>
    <property type="match status" value="1"/>
</dbReference>
<keyword evidence="5 10" id="KW-0808">Transferase</keyword>
<evidence type="ECO:0000259" key="11">
    <source>
        <dbReference type="Pfam" id="PF00712"/>
    </source>
</evidence>
<comment type="subunit">
    <text evidence="10">Forms a ring-shaped head-to-tail homodimer around DNA.</text>
</comment>
<evidence type="ECO:0000256" key="9">
    <source>
        <dbReference type="ARBA" id="ARBA00023125"/>
    </source>
</evidence>
<keyword evidence="6 10" id="KW-0548">Nucleotidyltransferase</keyword>
<dbReference type="SMART" id="SM00480">
    <property type="entry name" value="POL3Bc"/>
    <property type="match status" value="1"/>
</dbReference>
<dbReference type="CDD" id="cd00140">
    <property type="entry name" value="beta_clamp"/>
    <property type="match status" value="1"/>
</dbReference>
<dbReference type="InterPro" id="IPR022634">
    <property type="entry name" value="DNA_polIII_beta_N"/>
</dbReference>
<comment type="function">
    <text evidence="10">Confers DNA tethering and processivity to DNA polymerases and other proteins. Acts as a clamp, forming a ring around DNA (a reaction catalyzed by the clamp-loading complex) which diffuses in an ATP-independent manner freely and bidirectionally along dsDNA. Initially characterized for its ability to contact the catalytic subunit of DNA polymerase III (Pol III), a complex, multichain enzyme responsible for most of the replicative synthesis in bacteria; Pol III exhibits 3'-5' exonuclease proofreading activity. The beta chain is required for initiation of replication as well as for processivity of DNA replication.</text>
</comment>
<dbReference type="GO" id="GO:0005737">
    <property type="term" value="C:cytoplasm"/>
    <property type="evidence" value="ECO:0007669"/>
    <property type="project" value="UniProtKB-SubCell"/>
</dbReference>
<feature type="domain" description="DNA polymerase III beta sliding clamp C-terminal" evidence="13">
    <location>
        <begin position="245"/>
        <end position="365"/>
    </location>
</feature>
<dbReference type="GO" id="GO:0008408">
    <property type="term" value="F:3'-5' exonuclease activity"/>
    <property type="evidence" value="ECO:0007669"/>
    <property type="project" value="InterPro"/>
</dbReference>
<dbReference type="AlphaFoldDB" id="A0A7W6C990"/>
<evidence type="ECO:0000256" key="2">
    <source>
        <dbReference type="ARBA" id="ARBA00010752"/>
    </source>
</evidence>
<evidence type="ECO:0000259" key="12">
    <source>
        <dbReference type="Pfam" id="PF02767"/>
    </source>
</evidence>
<evidence type="ECO:0000313" key="15">
    <source>
        <dbReference type="Proteomes" id="UP000561459"/>
    </source>
</evidence>
<reference evidence="14 15" key="1">
    <citation type="submission" date="2020-08" db="EMBL/GenBank/DDBJ databases">
        <title>Genomic Encyclopedia of Type Strains, Phase IV (KMG-IV): sequencing the most valuable type-strain genomes for metagenomic binning, comparative biology and taxonomic classification.</title>
        <authorList>
            <person name="Goeker M."/>
        </authorList>
    </citation>
    <scope>NUCLEOTIDE SEQUENCE [LARGE SCALE GENOMIC DNA]</scope>
    <source>
        <strain evidence="14 15">DSM 27568</strain>
    </source>
</reference>
<dbReference type="InterPro" id="IPR046938">
    <property type="entry name" value="DNA_clamp_sf"/>
</dbReference>
<evidence type="ECO:0000256" key="8">
    <source>
        <dbReference type="ARBA" id="ARBA00022932"/>
    </source>
</evidence>
<dbReference type="GO" id="GO:0006271">
    <property type="term" value="P:DNA strand elongation involved in DNA replication"/>
    <property type="evidence" value="ECO:0007669"/>
    <property type="project" value="TreeGrafter"/>
</dbReference>
<dbReference type="GO" id="GO:0003887">
    <property type="term" value="F:DNA-directed DNA polymerase activity"/>
    <property type="evidence" value="ECO:0007669"/>
    <property type="project" value="UniProtKB-UniRule"/>
</dbReference>
<dbReference type="PIRSF" id="PIRSF000804">
    <property type="entry name" value="DNA_pol_III_b"/>
    <property type="match status" value="1"/>
</dbReference>
<comment type="similarity">
    <text evidence="2 10">Belongs to the beta sliding clamp family.</text>
</comment>
<keyword evidence="15" id="KW-1185">Reference proteome</keyword>
<protein>
    <recommendedName>
        <fullName evidence="3 10">Beta sliding clamp</fullName>
    </recommendedName>
</protein>
<dbReference type="InterPro" id="IPR001001">
    <property type="entry name" value="DNA_polIII_beta"/>
</dbReference>
<dbReference type="PANTHER" id="PTHR30478:SF0">
    <property type="entry name" value="BETA SLIDING CLAMP"/>
    <property type="match status" value="1"/>
</dbReference>
<dbReference type="GO" id="GO:0009360">
    <property type="term" value="C:DNA polymerase III complex"/>
    <property type="evidence" value="ECO:0007669"/>
    <property type="project" value="InterPro"/>
</dbReference>
<feature type="domain" description="DNA polymerase III beta sliding clamp N-terminal" evidence="11">
    <location>
        <begin position="1"/>
        <end position="119"/>
    </location>
</feature>
<sequence>MSVTIEAGVLSRAMKSAASVVERTNTIPILANVRLEVFGNQLEIVTSNLEIEYRQRVALVGAGDLATTCDANRLAAIASAAEPGAQITLELAAAGRLTAKAARSRWQLPVLPVDDFPAMKPPADTASSISTDGGPLAIAIGRTAWSAETNTTRYYLCGVFAHGEDGRMRLVATDGHTIASLHTAISWPAGASDMIIPTKFVRLIERMVADVEHIDLSWDERLLQVTAGDVTIIGKLVDGTFPDYKRVIPETGDTPVLVDPESLRKALRRMELVGSDKTRSIAMDIQAGALELQMTDGGGGGEANEHVPADCEAMHRVGFNCGYLASALEAIGGDTVEIHQRSASELAVIRRSVSDGALCGVMPMRV</sequence>
<name>A0A7W6C990_9SPHN</name>
<dbReference type="PANTHER" id="PTHR30478">
    <property type="entry name" value="DNA POLYMERASE III SUBUNIT BETA"/>
    <property type="match status" value="1"/>
</dbReference>
<dbReference type="Gene3D" id="3.70.10.10">
    <property type="match status" value="1"/>
</dbReference>
<dbReference type="GO" id="GO:0003677">
    <property type="term" value="F:DNA binding"/>
    <property type="evidence" value="ECO:0007669"/>
    <property type="project" value="UniProtKB-UniRule"/>
</dbReference>
<evidence type="ECO:0000256" key="1">
    <source>
        <dbReference type="ARBA" id="ARBA00004496"/>
    </source>
</evidence>